<reference evidence="1 2" key="1">
    <citation type="submission" date="2018-07" db="EMBL/GenBank/DDBJ databases">
        <title>Genome assembly of strain KB82.</title>
        <authorList>
            <person name="Kukolya J."/>
            <person name="Horvath B."/>
            <person name="Nagy I."/>
            <person name="Toth A."/>
        </authorList>
    </citation>
    <scope>NUCLEOTIDE SEQUENCE [LARGE SCALE GENOMIC DNA]</scope>
    <source>
        <strain evidence="1 2">Kb82</strain>
    </source>
</reference>
<organism evidence="1 2">
    <name type="scientific">Flavobacterium hungaricum</name>
    <dbReference type="NCBI Taxonomy" id="2082725"/>
    <lineage>
        <taxon>Bacteria</taxon>
        <taxon>Pseudomonadati</taxon>
        <taxon>Bacteroidota</taxon>
        <taxon>Flavobacteriia</taxon>
        <taxon>Flavobacteriales</taxon>
        <taxon>Flavobacteriaceae</taxon>
        <taxon>Flavobacterium</taxon>
    </lineage>
</organism>
<protein>
    <submittedName>
        <fullName evidence="1">DUF2931 family protein</fullName>
    </submittedName>
</protein>
<comment type="caution">
    <text evidence="1">The sequence shown here is derived from an EMBL/GenBank/DDBJ whole genome shotgun (WGS) entry which is preliminary data.</text>
</comment>
<name>A0ABR9TGT6_9FLAO</name>
<dbReference type="InterPro" id="IPR021326">
    <property type="entry name" value="DUF2931"/>
</dbReference>
<evidence type="ECO:0000313" key="2">
    <source>
        <dbReference type="Proteomes" id="UP000640614"/>
    </source>
</evidence>
<sequence>MKKQVLFNRTNKLLTIILIITIIANAIQFFNYKSYERFDWKGSAISSKGNMVQVAVCNFNGNDYYLNKDKILDDSWDEINGCKDYMKNTFFPDSLSITWFSYNEQKFYSGNFALPTEIIRTKAAQMGVLPSIKNNYNLDRVLYFIAEVQPKGKLAVWIQKFNEDDQIKFEVASYQAKEIKTTWHIFDDYSEIDRTSDISISKKVALVMEQHSYKLKIKLPSGFTLDVFQLDYFNQNNWRLNEDKLQNIVFNSIPQGFWLKW</sequence>
<dbReference type="RefSeq" id="WP_193845256.1">
    <property type="nucleotide sequence ID" value="NZ_PRDM01000001.1"/>
</dbReference>
<evidence type="ECO:0000313" key="1">
    <source>
        <dbReference type="EMBL" id="MBE8724249.1"/>
    </source>
</evidence>
<dbReference type="Proteomes" id="UP000640614">
    <property type="component" value="Unassembled WGS sequence"/>
</dbReference>
<accession>A0ABR9TGT6</accession>
<dbReference type="Pfam" id="PF11153">
    <property type="entry name" value="DUF2931"/>
    <property type="match status" value="1"/>
</dbReference>
<keyword evidence="2" id="KW-1185">Reference proteome</keyword>
<proteinExistence type="predicted"/>
<gene>
    <name evidence="1" type="ORF">C4F50_04740</name>
</gene>
<dbReference type="EMBL" id="PRDM01000001">
    <property type="protein sequence ID" value="MBE8724249.1"/>
    <property type="molecule type" value="Genomic_DNA"/>
</dbReference>